<dbReference type="HOGENOM" id="CLU_072510_0_0_5"/>
<dbReference type="InterPro" id="IPR007210">
    <property type="entry name" value="ABC_Gly_betaine_transp_sub-bd"/>
</dbReference>
<dbReference type="SUPFAM" id="SSF53850">
    <property type="entry name" value="Periplasmic binding protein-like II"/>
    <property type="match status" value="1"/>
</dbReference>
<gene>
    <name evidence="3" type="ordered locus">Meso_2543</name>
</gene>
<accession>Q11F98</accession>
<organism evidence="3">
    <name type="scientific">Chelativorans sp. (strain BNC1)</name>
    <dbReference type="NCBI Taxonomy" id="266779"/>
    <lineage>
        <taxon>Bacteria</taxon>
        <taxon>Pseudomonadati</taxon>
        <taxon>Pseudomonadota</taxon>
        <taxon>Alphaproteobacteria</taxon>
        <taxon>Hyphomicrobiales</taxon>
        <taxon>Phyllobacteriaceae</taxon>
        <taxon>Chelativorans</taxon>
    </lineage>
</organism>
<protein>
    <submittedName>
        <fullName evidence="3">Substrate-binding region of ABC-type glycine betaine transport system</fullName>
    </submittedName>
</protein>
<keyword evidence="1" id="KW-0732">Signal</keyword>
<dbReference type="eggNOG" id="COG2113">
    <property type="taxonomic scope" value="Bacteria"/>
</dbReference>
<evidence type="ECO:0000256" key="1">
    <source>
        <dbReference type="SAM" id="SignalP"/>
    </source>
</evidence>
<dbReference type="CDD" id="cd13641">
    <property type="entry name" value="PBP2_HisX_like"/>
    <property type="match status" value="1"/>
</dbReference>
<dbReference type="OrthoDB" id="9786266at2"/>
<proteinExistence type="predicted"/>
<feature type="chain" id="PRO_5004180203" evidence="1">
    <location>
        <begin position="25"/>
        <end position="342"/>
    </location>
</feature>
<dbReference type="Gene3D" id="3.10.105.10">
    <property type="entry name" value="Dipeptide-binding Protein, Domain 3"/>
    <property type="match status" value="1"/>
</dbReference>
<dbReference type="GO" id="GO:0043190">
    <property type="term" value="C:ATP-binding cassette (ABC) transporter complex"/>
    <property type="evidence" value="ECO:0007669"/>
    <property type="project" value="InterPro"/>
</dbReference>
<dbReference type="Pfam" id="PF04069">
    <property type="entry name" value="OpuAC"/>
    <property type="match status" value="1"/>
</dbReference>
<feature type="signal peptide" evidence="1">
    <location>
        <begin position="1"/>
        <end position="24"/>
    </location>
</feature>
<name>Q11F98_CHESB</name>
<dbReference type="GO" id="GO:0022857">
    <property type="term" value="F:transmembrane transporter activity"/>
    <property type="evidence" value="ECO:0007669"/>
    <property type="project" value="InterPro"/>
</dbReference>
<dbReference type="EMBL" id="CP000390">
    <property type="protein sequence ID" value="ABG63927.1"/>
    <property type="molecule type" value="Genomic_DNA"/>
</dbReference>
<evidence type="ECO:0000259" key="2">
    <source>
        <dbReference type="Pfam" id="PF04069"/>
    </source>
</evidence>
<sequence length="342" mass="37737" precursor="true">MSLKRKSLAAAALFLLAATSNASAESYCEQGKPLRLADVSWESGAFLTELLTKIFGDGYGCKIEKVSGNSLIMSHALITGDIDIYPEQWVGRTEVMNKARAEGTVRAAGHPYLDAREGWYVPDYVVNGDPERGIEPLAPELKSVEQLADPKIRALFSDPEEPSKGRFLNCPTGWSCERLNTAKLEGYGLDEYYTNFLPGSGAALDAEVASSYLRKQPVLFYYWNPTALMGTYKLLQLEEPAYSDECWDGLTSSDPKTQACAFPLGEVVYDVNVKFADQAPDIIEILSKATIPLETINEALAYMAKEKAEPADAATWFLKNYAHLWTNWVSTEAAEKINQGLN</sequence>
<feature type="domain" description="ABC-type glycine betaine transport system substrate-binding" evidence="2">
    <location>
        <begin position="32"/>
        <end position="320"/>
    </location>
</feature>
<dbReference type="AlphaFoldDB" id="Q11F98"/>
<reference evidence="3" key="1">
    <citation type="submission" date="2006-06" db="EMBL/GenBank/DDBJ databases">
        <title>Complete sequence of chromosome of Chelativorans sp. BNC1.</title>
        <authorList>
            <consortium name="US DOE Joint Genome Institute"/>
            <person name="Copeland A."/>
            <person name="Lucas S."/>
            <person name="Lapidus A."/>
            <person name="Barry K."/>
            <person name="Detter J.C."/>
            <person name="Glavina del Rio T."/>
            <person name="Hammon N."/>
            <person name="Israni S."/>
            <person name="Dalin E."/>
            <person name="Tice H."/>
            <person name="Pitluck S."/>
            <person name="Chertkov O."/>
            <person name="Brettin T."/>
            <person name="Bruce D."/>
            <person name="Han C."/>
            <person name="Tapia R."/>
            <person name="Gilna P."/>
            <person name="Schmutz J."/>
            <person name="Larimer F."/>
            <person name="Land M."/>
            <person name="Hauser L."/>
            <person name="Kyrpides N."/>
            <person name="Mikhailova N."/>
            <person name="Richardson P."/>
        </authorList>
    </citation>
    <scope>NUCLEOTIDE SEQUENCE</scope>
    <source>
        <strain evidence="3">BNC1</strain>
    </source>
</reference>
<dbReference type="KEGG" id="mes:Meso_2543"/>
<dbReference type="Gene3D" id="3.40.190.100">
    <property type="entry name" value="Glycine betaine-binding periplasmic protein, domain 2"/>
    <property type="match status" value="1"/>
</dbReference>
<dbReference type="STRING" id="266779.Meso_2543"/>
<evidence type="ECO:0000313" key="3">
    <source>
        <dbReference type="EMBL" id="ABG63927.1"/>
    </source>
</evidence>